<reference evidence="1" key="1">
    <citation type="submission" date="2022-10" db="EMBL/GenBank/DDBJ databases">
        <title>Shewanella flava sp. nov, isolated from the estuary of the Fenhe River into the Yellow River.</title>
        <authorList>
            <person name="Li Y."/>
        </authorList>
    </citation>
    <scope>NUCLEOTIDE SEQUENCE</scope>
    <source>
        <strain evidence="1">FYR11-62</strain>
    </source>
</reference>
<sequence>MKRFEEKALMQNWQFNKDVIGFDQADMDADFYIKSRRHGGTFALEVNLMPIAVILTSMRI</sequence>
<evidence type="ECO:0000313" key="2">
    <source>
        <dbReference type="Proteomes" id="UP001163714"/>
    </source>
</evidence>
<organism evidence="1 2">
    <name type="scientific">Shewanella subflava</name>
    <dbReference type="NCBI Taxonomy" id="2986476"/>
    <lineage>
        <taxon>Bacteria</taxon>
        <taxon>Pseudomonadati</taxon>
        <taxon>Pseudomonadota</taxon>
        <taxon>Gammaproteobacteria</taxon>
        <taxon>Alteromonadales</taxon>
        <taxon>Shewanellaceae</taxon>
        <taxon>Shewanella</taxon>
    </lineage>
</organism>
<keyword evidence="2" id="KW-1185">Reference proteome</keyword>
<proteinExistence type="predicted"/>
<dbReference type="RefSeq" id="WP_264724501.1">
    <property type="nucleotide sequence ID" value="NZ_JAPDMX010000002.1"/>
</dbReference>
<name>A0ABT3I508_9GAMM</name>
<protein>
    <submittedName>
        <fullName evidence="1">Uncharacterized protein</fullName>
    </submittedName>
</protein>
<dbReference type="Proteomes" id="UP001163714">
    <property type="component" value="Unassembled WGS sequence"/>
</dbReference>
<gene>
    <name evidence="1" type="ORF">OHT75_00985</name>
</gene>
<comment type="caution">
    <text evidence="1">The sequence shown here is derived from an EMBL/GenBank/DDBJ whole genome shotgun (WGS) entry which is preliminary data.</text>
</comment>
<accession>A0ABT3I508</accession>
<evidence type="ECO:0000313" key="1">
    <source>
        <dbReference type="EMBL" id="MCW3171054.1"/>
    </source>
</evidence>
<dbReference type="EMBL" id="JAPDMX010000002">
    <property type="protein sequence ID" value="MCW3171054.1"/>
    <property type="molecule type" value="Genomic_DNA"/>
</dbReference>